<dbReference type="AlphaFoldDB" id="A0A444IXB9"/>
<evidence type="ECO:0000313" key="2">
    <source>
        <dbReference type="Proteomes" id="UP000287853"/>
    </source>
</evidence>
<name>A0A444IXB9_9BACT</name>
<accession>A0A444IXB9</accession>
<proteinExistence type="predicted"/>
<keyword evidence="2" id="KW-1185">Reference proteome</keyword>
<organism evidence="1 2">
    <name type="scientific">Candidatus Electrothrix aarhusensis</name>
    <dbReference type="NCBI Taxonomy" id="1859131"/>
    <lineage>
        <taxon>Bacteria</taxon>
        <taxon>Pseudomonadati</taxon>
        <taxon>Thermodesulfobacteriota</taxon>
        <taxon>Desulfobulbia</taxon>
        <taxon>Desulfobulbales</taxon>
        <taxon>Desulfobulbaceae</taxon>
        <taxon>Candidatus Electrothrix</taxon>
    </lineage>
</organism>
<sequence>MKPGTRDIKLQIKISGEELSELQRHTWQMSEAFGLDTRIGNYKGKRPIGLYSWDFDCLLIVIEYSLDDPKEYPDKNSSGYKALKSLFERLKVEYKKFD</sequence>
<comment type="caution">
    <text evidence="1">The sequence shown here is derived from an EMBL/GenBank/DDBJ whole genome shotgun (WGS) entry which is preliminary data.</text>
</comment>
<dbReference type="EMBL" id="MTKO01000079">
    <property type="protein sequence ID" value="RWX45370.1"/>
    <property type="molecule type" value="Genomic_DNA"/>
</dbReference>
<reference evidence="1 2" key="1">
    <citation type="submission" date="2017-01" db="EMBL/GenBank/DDBJ databases">
        <title>The cable genome- insights into the physiology and evolution of filamentous bacteria capable of sulfide oxidation via long distance electron transfer.</title>
        <authorList>
            <person name="Schreiber L."/>
            <person name="Bjerg J.T."/>
            <person name="Boggild A."/>
            <person name="Van De Vossenberg J."/>
            <person name="Meysman F."/>
            <person name="Nielsen L.P."/>
            <person name="Schramm A."/>
            <person name="Kjeldsen K.U."/>
        </authorList>
    </citation>
    <scope>NUCLEOTIDE SEQUENCE [LARGE SCALE GENOMIC DNA]</scope>
    <source>
        <strain evidence="1">MCF</strain>
    </source>
</reference>
<protein>
    <submittedName>
        <fullName evidence="1">Uncharacterized protein</fullName>
    </submittedName>
</protein>
<evidence type="ECO:0000313" key="1">
    <source>
        <dbReference type="EMBL" id="RWX45370.1"/>
    </source>
</evidence>
<gene>
    <name evidence="1" type="ORF">H206_00964</name>
</gene>
<dbReference type="Proteomes" id="UP000287853">
    <property type="component" value="Unassembled WGS sequence"/>
</dbReference>